<comment type="caution">
    <text evidence="1">The sequence shown here is derived from an EMBL/GenBank/DDBJ whole genome shotgun (WGS) entry which is preliminary data.</text>
</comment>
<sequence length="380" mass="42396">MSKGTSSGLLDTPKAQSVFKHAILKRYVIPFAVMTASKIPDRRAVLLDGFAGRGRYDDGRPASAEHLLMAAEKTSSSTNVEVFLVERNKSDYELLTAVADEYRHCGVKATTRHGVVQDHLPEVLAQASEAPLFLFLDPCGANLPFATLTKILGQDRRNEWPRTEALLNISAELIRRAAGAVAKGLADHDSVPVLNAMCGGDWWQETALRAHATSPTPDWESAADAVVDEYTDRLAKACRMKTVVAPVRRKTHHQPVYYLVFFTRKNHGLWVFGDAVAEARHRWLEFLGPSDEEVEGMLFNMVESQIEAETEAALRKIKQNLLDLATRGCRQKLVDHTEAVFDGFYGTALEKTVRTAMRELQREGVRVDTTPRQVRDWLIG</sequence>
<dbReference type="EMBL" id="JAXAVW010000046">
    <property type="protein sequence ID" value="MDX8036578.1"/>
    <property type="molecule type" value="Genomic_DNA"/>
</dbReference>
<evidence type="ECO:0000313" key="1">
    <source>
        <dbReference type="EMBL" id="MDX8036578.1"/>
    </source>
</evidence>
<protein>
    <submittedName>
        <fullName evidence="1">Three-Cys-motif partner protein TcmP</fullName>
    </submittedName>
</protein>
<name>A0ABU4TFB7_9PSEU</name>
<evidence type="ECO:0000313" key="2">
    <source>
        <dbReference type="Proteomes" id="UP001285521"/>
    </source>
</evidence>
<organism evidence="1 2">
    <name type="scientific">Lentzea miocenica</name>
    <dbReference type="NCBI Taxonomy" id="3095431"/>
    <lineage>
        <taxon>Bacteria</taxon>
        <taxon>Bacillati</taxon>
        <taxon>Actinomycetota</taxon>
        <taxon>Actinomycetes</taxon>
        <taxon>Pseudonocardiales</taxon>
        <taxon>Pseudonocardiaceae</taxon>
        <taxon>Lentzea</taxon>
    </lineage>
</organism>
<reference evidence="1 2" key="2">
    <citation type="submission" date="2023-11" db="EMBL/GenBank/DDBJ databases">
        <authorList>
            <person name="Lara A.C."/>
            <person name="Chronakova A."/>
        </authorList>
    </citation>
    <scope>NUCLEOTIDE SEQUENCE [LARGE SCALE GENOMIC DNA]</scope>
    <source>
        <strain evidence="1 2">BCCO 10_0856</strain>
    </source>
</reference>
<proteinExistence type="predicted"/>
<dbReference type="NCBIfam" id="TIGR04474">
    <property type="entry name" value="tcm_partner"/>
    <property type="match status" value="1"/>
</dbReference>
<dbReference type="RefSeq" id="WP_319971572.1">
    <property type="nucleotide sequence ID" value="NZ_JAXAVW010000046.1"/>
</dbReference>
<keyword evidence="2" id="KW-1185">Reference proteome</keyword>
<dbReference type="Proteomes" id="UP001285521">
    <property type="component" value="Unassembled WGS sequence"/>
</dbReference>
<reference evidence="1 2" key="1">
    <citation type="submission" date="2023-11" db="EMBL/GenBank/DDBJ databases">
        <title>Lentzea sokolovensis, sp. nov., Lentzea kristufkii, sp. nov., and Lentzea miocenensis, sp. nov., rare actinobacteria from Sokolov Coal Basin, Miocene lacustrine sediment, Czech Republic.</title>
        <authorList>
            <person name="Lara A."/>
            <person name="Kotroba L."/>
            <person name="Nouioui I."/>
            <person name="Neumann-Schaal M."/>
            <person name="Mast Y."/>
            <person name="Chronakova A."/>
        </authorList>
    </citation>
    <scope>NUCLEOTIDE SEQUENCE [LARGE SCALE GENOMIC DNA]</scope>
    <source>
        <strain evidence="1 2">BCCO 10_0856</strain>
    </source>
</reference>
<dbReference type="InterPro" id="IPR031009">
    <property type="entry name" value="Tcm_partner"/>
</dbReference>
<gene>
    <name evidence="1" type="primary">tcmP</name>
    <name evidence="1" type="ORF">SK803_40835</name>
</gene>
<accession>A0ABU4TFB7</accession>